<protein>
    <submittedName>
        <fullName evidence="2">Uncharacterized protein</fullName>
    </submittedName>
</protein>
<feature type="region of interest" description="Disordered" evidence="1">
    <location>
        <begin position="95"/>
        <end position="116"/>
    </location>
</feature>
<comment type="caution">
    <text evidence="2">The sequence shown here is derived from an EMBL/GenBank/DDBJ whole genome shotgun (WGS) entry which is preliminary data.</text>
</comment>
<gene>
    <name evidence="2" type="ORF">PoB_002230000</name>
</gene>
<organism evidence="2 3">
    <name type="scientific">Plakobranchus ocellatus</name>
    <dbReference type="NCBI Taxonomy" id="259542"/>
    <lineage>
        <taxon>Eukaryota</taxon>
        <taxon>Metazoa</taxon>
        <taxon>Spiralia</taxon>
        <taxon>Lophotrochozoa</taxon>
        <taxon>Mollusca</taxon>
        <taxon>Gastropoda</taxon>
        <taxon>Heterobranchia</taxon>
        <taxon>Euthyneura</taxon>
        <taxon>Panpulmonata</taxon>
        <taxon>Sacoglossa</taxon>
        <taxon>Placobranchoidea</taxon>
        <taxon>Plakobranchidae</taxon>
        <taxon>Plakobranchus</taxon>
    </lineage>
</organism>
<sequence>MTSDKENIITSDKENMTSDKENTIYCDKENTKNIITSDKENIIPNPVLPLQLLNEVNPFNHNKGDITPSGPHSAGITIEGEFTNYYVTDISQTSMNTSNEVSGPATESLHCSNANL</sequence>
<evidence type="ECO:0000313" key="2">
    <source>
        <dbReference type="EMBL" id="GFN95794.1"/>
    </source>
</evidence>
<evidence type="ECO:0000313" key="3">
    <source>
        <dbReference type="Proteomes" id="UP000735302"/>
    </source>
</evidence>
<keyword evidence="3" id="KW-1185">Reference proteome</keyword>
<evidence type="ECO:0000256" key="1">
    <source>
        <dbReference type="SAM" id="MobiDB-lite"/>
    </source>
</evidence>
<proteinExistence type="predicted"/>
<reference evidence="2 3" key="1">
    <citation type="journal article" date="2021" name="Elife">
        <title>Chloroplast acquisition without the gene transfer in kleptoplastic sea slugs, Plakobranchus ocellatus.</title>
        <authorList>
            <person name="Maeda T."/>
            <person name="Takahashi S."/>
            <person name="Yoshida T."/>
            <person name="Shimamura S."/>
            <person name="Takaki Y."/>
            <person name="Nagai Y."/>
            <person name="Toyoda A."/>
            <person name="Suzuki Y."/>
            <person name="Arimoto A."/>
            <person name="Ishii H."/>
            <person name="Satoh N."/>
            <person name="Nishiyama T."/>
            <person name="Hasebe M."/>
            <person name="Maruyama T."/>
            <person name="Minagawa J."/>
            <person name="Obokata J."/>
            <person name="Shigenobu S."/>
        </authorList>
    </citation>
    <scope>NUCLEOTIDE SEQUENCE [LARGE SCALE GENOMIC DNA]</scope>
</reference>
<dbReference type="AlphaFoldDB" id="A0AAV3ZJH0"/>
<dbReference type="EMBL" id="BLXT01002535">
    <property type="protein sequence ID" value="GFN95794.1"/>
    <property type="molecule type" value="Genomic_DNA"/>
</dbReference>
<dbReference type="Proteomes" id="UP000735302">
    <property type="component" value="Unassembled WGS sequence"/>
</dbReference>
<name>A0AAV3ZJH0_9GAST</name>
<accession>A0AAV3ZJH0</accession>